<keyword evidence="2" id="KW-1185">Reference proteome</keyword>
<sequence>MADAVWTTFDGEDDDSSEAVALKSAVGELRKIVRHVPSGSPQHRMEMVWTDSHKKLSNYLFFLQVGWISYVGRMIYQCCKEKFLKINFRTHHVGTTASVAFWCHTLSYSLNIDAVDFRIFIDLPREMLCIPGSAVVTVYGGGYTTRIRTVRSLRLEIMIRVRDNR</sequence>
<accession>A0A4S8LVW0</accession>
<dbReference type="AlphaFoldDB" id="A0A4S8LVW0"/>
<name>A0A4S8LVW0_DENBC</name>
<evidence type="ECO:0000313" key="2">
    <source>
        <dbReference type="Proteomes" id="UP000297245"/>
    </source>
</evidence>
<proteinExistence type="predicted"/>
<reference evidence="1 2" key="1">
    <citation type="journal article" date="2019" name="Nat. Ecol. Evol.">
        <title>Megaphylogeny resolves global patterns of mushroom evolution.</title>
        <authorList>
            <person name="Varga T."/>
            <person name="Krizsan K."/>
            <person name="Foldi C."/>
            <person name="Dima B."/>
            <person name="Sanchez-Garcia M."/>
            <person name="Sanchez-Ramirez S."/>
            <person name="Szollosi G.J."/>
            <person name="Szarkandi J.G."/>
            <person name="Papp V."/>
            <person name="Albert L."/>
            <person name="Andreopoulos W."/>
            <person name="Angelini C."/>
            <person name="Antonin V."/>
            <person name="Barry K.W."/>
            <person name="Bougher N.L."/>
            <person name="Buchanan P."/>
            <person name="Buyck B."/>
            <person name="Bense V."/>
            <person name="Catcheside P."/>
            <person name="Chovatia M."/>
            <person name="Cooper J."/>
            <person name="Damon W."/>
            <person name="Desjardin D."/>
            <person name="Finy P."/>
            <person name="Geml J."/>
            <person name="Haridas S."/>
            <person name="Hughes K."/>
            <person name="Justo A."/>
            <person name="Karasinski D."/>
            <person name="Kautmanova I."/>
            <person name="Kiss B."/>
            <person name="Kocsube S."/>
            <person name="Kotiranta H."/>
            <person name="LaButti K.M."/>
            <person name="Lechner B.E."/>
            <person name="Liimatainen K."/>
            <person name="Lipzen A."/>
            <person name="Lukacs Z."/>
            <person name="Mihaltcheva S."/>
            <person name="Morgado L.N."/>
            <person name="Niskanen T."/>
            <person name="Noordeloos M.E."/>
            <person name="Ohm R.A."/>
            <person name="Ortiz-Santana B."/>
            <person name="Ovrebo C."/>
            <person name="Racz N."/>
            <person name="Riley R."/>
            <person name="Savchenko A."/>
            <person name="Shiryaev A."/>
            <person name="Soop K."/>
            <person name="Spirin V."/>
            <person name="Szebenyi C."/>
            <person name="Tomsovsky M."/>
            <person name="Tulloss R.E."/>
            <person name="Uehling J."/>
            <person name="Grigoriev I.V."/>
            <person name="Vagvolgyi C."/>
            <person name="Papp T."/>
            <person name="Martin F.M."/>
            <person name="Miettinen O."/>
            <person name="Hibbett D.S."/>
            <person name="Nagy L.G."/>
        </authorList>
    </citation>
    <scope>NUCLEOTIDE SEQUENCE [LARGE SCALE GENOMIC DNA]</scope>
    <source>
        <strain evidence="1 2">CBS 962.96</strain>
    </source>
</reference>
<protein>
    <submittedName>
        <fullName evidence="1">Uncharacterized protein</fullName>
    </submittedName>
</protein>
<dbReference type="EMBL" id="ML179241">
    <property type="protein sequence ID" value="THU93717.1"/>
    <property type="molecule type" value="Genomic_DNA"/>
</dbReference>
<dbReference type="Proteomes" id="UP000297245">
    <property type="component" value="Unassembled WGS sequence"/>
</dbReference>
<evidence type="ECO:0000313" key="1">
    <source>
        <dbReference type="EMBL" id="THU93717.1"/>
    </source>
</evidence>
<organism evidence="1 2">
    <name type="scientific">Dendrothele bispora (strain CBS 962.96)</name>
    <dbReference type="NCBI Taxonomy" id="1314807"/>
    <lineage>
        <taxon>Eukaryota</taxon>
        <taxon>Fungi</taxon>
        <taxon>Dikarya</taxon>
        <taxon>Basidiomycota</taxon>
        <taxon>Agaricomycotina</taxon>
        <taxon>Agaricomycetes</taxon>
        <taxon>Agaricomycetidae</taxon>
        <taxon>Agaricales</taxon>
        <taxon>Agaricales incertae sedis</taxon>
        <taxon>Dendrothele</taxon>
    </lineage>
</organism>
<gene>
    <name evidence="1" type="ORF">K435DRAFT_799460</name>
</gene>